<dbReference type="STRING" id="1477437.SAMN05444682_106167"/>
<dbReference type="AlphaFoldDB" id="A0A1I3LXA9"/>
<name>A0A1I3LXA9_9SPHI</name>
<dbReference type="Proteomes" id="UP000198670">
    <property type="component" value="Unassembled WGS sequence"/>
</dbReference>
<proteinExistence type="predicted"/>
<keyword evidence="1" id="KW-0812">Transmembrane</keyword>
<evidence type="ECO:0000313" key="3">
    <source>
        <dbReference type="Proteomes" id="UP000198670"/>
    </source>
</evidence>
<dbReference type="RefSeq" id="WP_090627615.1">
    <property type="nucleotide sequence ID" value="NZ_FOQO01000006.1"/>
</dbReference>
<gene>
    <name evidence="2" type="ORF">SAMN05444682_106167</name>
</gene>
<keyword evidence="1" id="KW-1133">Transmembrane helix</keyword>
<accession>A0A1I3LXA9</accession>
<keyword evidence="3" id="KW-1185">Reference proteome</keyword>
<organism evidence="2 3">
    <name type="scientific">Parapedobacter indicus</name>
    <dbReference type="NCBI Taxonomy" id="1477437"/>
    <lineage>
        <taxon>Bacteria</taxon>
        <taxon>Pseudomonadati</taxon>
        <taxon>Bacteroidota</taxon>
        <taxon>Sphingobacteriia</taxon>
        <taxon>Sphingobacteriales</taxon>
        <taxon>Sphingobacteriaceae</taxon>
        <taxon>Parapedobacter</taxon>
    </lineage>
</organism>
<evidence type="ECO:0000256" key="1">
    <source>
        <dbReference type="SAM" id="Phobius"/>
    </source>
</evidence>
<feature type="transmembrane region" description="Helical" evidence="1">
    <location>
        <begin position="42"/>
        <end position="60"/>
    </location>
</feature>
<dbReference type="EMBL" id="FOQO01000006">
    <property type="protein sequence ID" value="SFI89135.1"/>
    <property type="molecule type" value="Genomic_DNA"/>
</dbReference>
<reference evidence="2 3" key="1">
    <citation type="submission" date="2016-10" db="EMBL/GenBank/DDBJ databases">
        <authorList>
            <person name="de Groot N.N."/>
        </authorList>
    </citation>
    <scope>NUCLEOTIDE SEQUENCE [LARGE SCALE GENOMIC DNA]</scope>
    <source>
        <strain evidence="2 3">RK1</strain>
    </source>
</reference>
<dbReference type="OrthoDB" id="9956107at2"/>
<protein>
    <submittedName>
        <fullName evidence="2">Uncharacterized protein</fullName>
    </submittedName>
</protein>
<keyword evidence="1" id="KW-0472">Membrane</keyword>
<evidence type="ECO:0000313" key="2">
    <source>
        <dbReference type="EMBL" id="SFI89135.1"/>
    </source>
</evidence>
<sequence length="61" mass="6871">MKKRDGLSSVEDSQMIHQLLIGLRYHVQTQYLLSSRKAKQRIVVWIAVAAMALTSIFAVIG</sequence>